<dbReference type="GO" id="GO:0016746">
    <property type="term" value="F:acyltransferase activity"/>
    <property type="evidence" value="ECO:0007669"/>
    <property type="project" value="UniProtKB-KW"/>
</dbReference>
<dbReference type="InterPro" id="IPR000182">
    <property type="entry name" value="GNAT_dom"/>
</dbReference>
<dbReference type="PROSITE" id="PS51186">
    <property type="entry name" value="GNAT"/>
    <property type="match status" value="1"/>
</dbReference>
<sequence>MRIIRALEPRDNTAIAEIIISVLAEHGFTNPTNGGYDRNNLPEKIRDLYSFIRKNNGSYYVIEDTETNKILGGGGYIISPGPVSAHYSANVLFFNHHQRTICSLEKFYLLPEARGTGLAEEVFKRLQKSAFLKGLNAMYVSTEPCLNRAISFYKKMGFMEIEPHKKNTVRLVHRQHRAAEPVPEEKSVGWVV</sequence>
<dbReference type="InterPro" id="IPR016181">
    <property type="entry name" value="Acyl_CoA_acyltransferase"/>
</dbReference>
<name>A0ABV8CIG7_9GAMM</name>
<keyword evidence="3" id="KW-1185">Reference proteome</keyword>
<reference evidence="3" key="1">
    <citation type="journal article" date="2019" name="Int. J. Syst. Evol. Microbiol.">
        <title>The Global Catalogue of Microorganisms (GCM) 10K type strain sequencing project: providing services to taxonomists for standard genome sequencing and annotation.</title>
        <authorList>
            <consortium name="The Broad Institute Genomics Platform"/>
            <consortium name="The Broad Institute Genome Sequencing Center for Infectious Disease"/>
            <person name="Wu L."/>
            <person name="Ma J."/>
        </authorList>
    </citation>
    <scope>NUCLEOTIDE SEQUENCE [LARGE SCALE GENOMIC DNA]</scope>
    <source>
        <strain evidence="3">CCUG 59858</strain>
    </source>
</reference>
<gene>
    <name evidence="2" type="ORF">ACFORL_11975</name>
</gene>
<feature type="domain" description="N-acetyltransferase" evidence="1">
    <location>
        <begin position="2"/>
        <end position="189"/>
    </location>
</feature>
<protein>
    <submittedName>
        <fullName evidence="2">GNAT family N-acetyltransferase</fullName>
        <ecNumber evidence="2">2.3.-.-</ecNumber>
    </submittedName>
</protein>
<dbReference type="EMBL" id="JBHSAB010000029">
    <property type="protein sequence ID" value="MFC3909789.1"/>
    <property type="molecule type" value="Genomic_DNA"/>
</dbReference>
<dbReference type="Gene3D" id="3.40.630.30">
    <property type="match status" value="1"/>
</dbReference>
<dbReference type="Pfam" id="PF00583">
    <property type="entry name" value="Acetyltransf_1"/>
    <property type="match status" value="1"/>
</dbReference>
<comment type="caution">
    <text evidence="2">The sequence shown here is derived from an EMBL/GenBank/DDBJ whole genome shotgun (WGS) entry which is preliminary data.</text>
</comment>
<dbReference type="RefSeq" id="WP_382344342.1">
    <property type="nucleotide sequence ID" value="NZ_JBHSAB010000029.1"/>
</dbReference>
<evidence type="ECO:0000259" key="1">
    <source>
        <dbReference type="PROSITE" id="PS51186"/>
    </source>
</evidence>
<keyword evidence="2" id="KW-0808">Transferase</keyword>
<dbReference type="SUPFAM" id="SSF55729">
    <property type="entry name" value="Acyl-CoA N-acyltransferases (Nat)"/>
    <property type="match status" value="1"/>
</dbReference>
<dbReference type="Proteomes" id="UP001595758">
    <property type="component" value="Unassembled WGS sequence"/>
</dbReference>
<proteinExistence type="predicted"/>
<organism evidence="2 3">
    <name type="scientific">Legionella dresdenensis</name>
    <dbReference type="NCBI Taxonomy" id="450200"/>
    <lineage>
        <taxon>Bacteria</taxon>
        <taxon>Pseudomonadati</taxon>
        <taxon>Pseudomonadota</taxon>
        <taxon>Gammaproteobacteria</taxon>
        <taxon>Legionellales</taxon>
        <taxon>Legionellaceae</taxon>
        <taxon>Legionella</taxon>
    </lineage>
</organism>
<keyword evidence="2" id="KW-0012">Acyltransferase</keyword>
<evidence type="ECO:0000313" key="2">
    <source>
        <dbReference type="EMBL" id="MFC3909789.1"/>
    </source>
</evidence>
<accession>A0ABV8CIG7</accession>
<dbReference type="EC" id="2.3.-.-" evidence="2"/>
<evidence type="ECO:0000313" key="3">
    <source>
        <dbReference type="Proteomes" id="UP001595758"/>
    </source>
</evidence>